<dbReference type="Proteomes" id="UP000035579">
    <property type="component" value="Chromosome"/>
</dbReference>
<dbReference type="Pfam" id="PF02152">
    <property type="entry name" value="FolB"/>
    <property type="match status" value="1"/>
</dbReference>
<keyword evidence="6" id="KW-0456">Lyase</keyword>
<feature type="domain" description="Dihydroneopterin aldolase/epimerase" evidence="8">
    <location>
        <begin position="24"/>
        <end position="141"/>
    </location>
</feature>
<evidence type="ECO:0000256" key="7">
    <source>
        <dbReference type="ARBA" id="ARBA00032903"/>
    </source>
</evidence>
<evidence type="ECO:0000256" key="4">
    <source>
        <dbReference type="ARBA" id="ARBA00013043"/>
    </source>
</evidence>
<organism evidence="9 11">
    <name type="scientific">Archangium gephyra</name>
    <dbReference type="NCBI Taxonomy" id="48"/>
    <lineage>
        <taxon>Bacteria</taxon>
        <taxon>Pseudomonadati</taxon>
        <taxon>Myxococcota</taxon>
        <taxon>Myxococcia</taxon>
        <taxon>Myxococcales</taxon>
        <taxon>Cystobacterineae</taxon>
        <taxon>Archangiaceae</taxon>
        <taxon>Archangium</taxon>
    </lineage>
</organism>
<dbReference type="SUPFAM" id="SSF51182">
    <property type="entry name" value="RmlC-like cupins"/>
    <property type="match status" value="1"/>
</dbReference>
<dbReference type="EMBL" id="QUMU01000016">
    <property type="protein sequence ID" value="REG23639.1"/>
    <property type="molecule type" value="Genomic_DNA"/>
</dbReference>
<dbReference type="EMBL" id="CP011509">
    <property type="protein sequence ID" value="AKJ03860.1"/>
    <property type="molecule type" value="Genomic_DNA"/>
</dbReference>
<evidence type="ECO:0000313" key="12">
    <source>
        <dbReference type="Proteomes" id="UP000256345"/>
    </source>
</evidence>
<gene>
    <name evidence="9" type="ORF">AA314_05486</name>
    <name evidence="10" type="ORF">ATI61_116109</name>
</gene>
<evidence type="ECO:0000313" key="11">
    <source>
        <dbReference type="Proteomes" id="UP000035579"/>
    </source>
</evidence>
<dbReference type="InterPro" id="IPR011051">
    <property type="entry name" value="RmlC_Cupin_sf"/>
</dbReference>
<reference evidence="10 12" key="2">
    <citation type="submission" date="2018-08" db="EMBL/GenBank/DDBJ databases">
        <title>Genomic Encyclopedia of Archaeal and Bacterial Type Strains, Phase II (KMG-II): from individual species to whole genera.</title>
        <authorList>
            <person name="Goeker M."/>
        </authorList>
    </citation>
    <scope>NUCLEOTIDE SEQUENCE [LARGE SCALE GENOMIC DNA]</scope>
    <source>
        <strain evidence="10 12">DSM 2261</strain>
    </source>
</reference>
<dbReference type="InterPro" id="IPR006157">
    <property type="entry name" value="FolB_dom"/>
</dbReference>
<proteinExistence type="inferred from homology"/>
<comment type="catalytic activity">
    <reaction evidence="1">
        <text>7,8-dihydroneopterin = 6-hydroxymethyl-7,8-dihydropterin + glycolaldehyde</text>
        <dbReference type="Rhea" id="RHEA:10540"/>
        <dbReference type="ChEBI" id="CHEBI:17001"/>
        <dbReference type="ChEBI" id="CHEBI:17071"/>
        <dbReference type="ChEBI" id="CHEBI:44841"/>
        <dbReference type="EC" id="4.1.2.25"/>
    </reaction>
</comment>
<dbReference type="InterPro" id="IPR006156">
    <property type="entry name" value="Dihydroneopterin_aldolase"/>
</dbReference>
<keyword evidence="12" id="KW-1185">Reference proteome</keyword>
<evidence type="ECO:0000259" key="8">
    <source>
        <dbReference type="SMART" id="SM00905"/>
    </source>
</evidence>
<dbReference type="GO" id="GO:0004150">
    <property type="term" value="F:dihydroneopterin aldolase activity"/>
    <property type="evidence" value="ECO:0007669"/>
    <property type="project" value="UniProtKB-EC"/>
</dbReference>
<dbReference type="KEGG" id="age:AA314_05486"/>
<dbReference type="NCBIfam" id="TIGR00526">
    <property type="entry name" value="folB_dom"/>
    <property type="match status" value="1"/>
</dbReference>
<comment type="pathway">
    <text evidence="2">Cofactor biosynthesis; tetrahydrofolate biosynthesis; 2-amino-4-hydroxy-6-hydroxymethyl-7,8-dihydropteridine diphosphate from 7,8-dihydroneopterin triphosphate: step 3/4.</text>
</comment>
<dbReference type="GO" id="GO:0046656">
    <property type="term" value="P:folic acid biosynthetic process"/>
    <property type="evidence" value="ECO:0007669"/>
    <property type="project" value="UniProtKB-KW"/>
</dbReference>
<dbReference type="EC" id="4.1.2.25" evidence="4"/>
<dbReference type="Gene3D" id="3.30.1130.10">
    <property type="match status" value="1"/>
</dbReference>
<evidence type="ECO:0000256" key="2">
    <source>
        <dbReference type="ARBA" id="ARBA00005013"/>
    </source>
</evidence>
<dbReference type="RefSeq" id="WP_047857814.1">
    <property type="nucleotide sequence ID" value="NZ_CP011509.1"/>
</dbReference>
<dbReference type="SMART" id="SM00905">
    <property type="entry name" value="FolB"/>
    <property type="match status" value="1"/>
</dbReference>
<dbReference type="PANTHER" id="PTHR42844:SF1">
    <property type="entry name" value="DIHYDRONEOPTERIN ALDOLASE 1-RELATED"/>
    <property type="match status" value="1"/>
</dbReference>
<evidence type="ECO:0000313" key="9">
    <source>
        <dbReference type="EMBL" id="AKJ03860.1"/>
    </source>
</evidence>
<comment type="similarity">
    <text evidence="3">Belongs to the DHNA family.</text>
</comment>
<evidence type="ECO:0000313" key="10">
    <source>
        <dbReference type="EMBL" id="REG23639.1"/>
    </source>
</evidence>
<evidence type="ECO:0000256" key="5">
    <source>
        <dbReference type="ARBA" id="ARBA00022909"/>
    </source>
</evidence>
<dbReference type="InterPro" id="IPR043133">
    <property type="entry name" value="GTP-CH-I_C/QueF"/>
</dbReference>
<reference evidence="9 11" key="1">
    <citation type="submission" date="2015-05" db="EMBL/GenBank/DDBJ databases">
        <title>Genome assembly of Archangium gephyra DSM 2261.</title>
        <authorList>
            <person name="Sharma G."/>
            <person name="Subramanian S."/>
        </authorList>
    </citation>
    <scope>NUCLEOTIDE SEQUENCE [LARGE SCALE GENOMIC DNA]</scope>
    <source>
        <strain evidence="9 11">DSM 2261</strain>
    </source>
</reference>
<dbReference type="Proteomes" id="UP000256345">
    <property type="component" value="Unassembled WGS sequence"/>
</dbReference>
<dbReference type="SUPFAM" id="SSF55620">
    <property type="entry name" value="Tetrahydrobiopterin biosynthesis enzymes-like"/>
    <property type="match status" value="1"/>
</dbReference>
<sequence length="278" mass="30840">MNRLSSDAFAAAPRDAQGRPLDVIELRQLPVNCIVGVYPAERGTPQPLELDVALYLDTRKAAAEGSLRDTVDYARLSGELRFLLESADFRMLETAAEALCRYILAPPTDDSARAPVRAVTLRLSKPEALGRAGLASLQVHRTAEEYRFEVEEKPFGRVDIVFQDEHVGIYRLRIAPGRTIPTHEHRVMSESELVLGHGLLLQGRPVLAGTGFRWPKHLPHRYDNPRAIEQTVLCVDRPAFIPHDEVEVPEPAGGLVPVEGRAYYPAAASTPEAEGERW</sequence>
<keyword evidence="5" id="KW-0289">Folate biosynthesis</keyword>
<accession>A0AAC8QAM3</accession>
<evidence type="ECO:0000256" key="1">
    <source>
        <dbReference type="ARBA" id="ARBA00001353"/>
    </source>
</evidence>
<evidence type="ECO:0000256" key="6">
    <source>
        <dbReference type="ARBA" id="ARBA00023239"/>
    </source>
</evidence>
<evidence type="ECO:0000256" key="3">
    <source>
        <dbReference type="ARBA" id="ARBA00005708"/>
    </source>
</evidence>
<dbReference type="PANTHER" id="PTHR42844">
    <property type="entry name" value="DIHYDRONEOPTERIN ALDOLASE 1-RELATED"/>
    <property type="match status" value="1"/>
</dbReference>
<dbReference type="GO" id="GO:0005737">
    <property type="term" value="C:cytoplasm"/>
    <property type="evidence" value="ECO:0007669"/>
    <property type="project" value="TreeGrafter"/>
</dbReference>
<protein>
    <recommendedName>
        <fullName evidence="4">dihydroneopterin aldolase</fullName>
        <ecNumber evidence="4">4.1.2.25</ecNumber>
    </recommendedName>
    <alternativeName>
        <fullName evidence="7">7,8-dihydroneopterin aldolase</fullName>
    </alternativeName>
</protein>
<dbReference type="AlphaFoldDB" id="A0AAC8QAM3"/>
<name>A0AAC8QAM3_9BACT</name>